<dbReference type="Proteomes" id="UP000054976">
    <property type="component" value="Unassembled WGS sequence"/>
</dbReference>
<evidence type="ECO:0000313" key="2">
    <source>
        <dbReference type="EMBL" id="GAQ95250.1"/>
    </source>
</evidence>
<evidence type="ECO:0008006" key="4">
    <source>
        <dbReference type="Google" id="ProtNLM"/>
    </source>
</evidence>
<dbReference type="OrthoDB" id="9790160at2"/>
<proteinExistence type="predicted"/>
<dbReference type="PANTHER" id="PTHR38753:SF1">
    <property type="entry name" value="SLR1441 PROTEIN"/>
    <property type="match status" value="1"/>
</dbReference>
<dbReference type="InterPro" id="IPR027267">
    <property type="entry name" value="AH/BAR_dom_sf"/>
</dbReference>
<dbReference type="InterPro" id="IPR011335">
    <property type="entry name" value="Restrct_endonuc-II-like"/>
</dbReference>
<reference evidence="3" key="1">
    <citation type="submission" date="2016-01" db="EMBL/GenBank/DDBJ databases">
        <title>Draft genome sequence of Thermodesulfovibrio aggregans strain TGE-P1.</title>
        <authorList>
            <person name="Sekiguchi Y."/>
            <person name="Ohashi A."/>
            <person name="Matsuura N."/>
            <person name="Tourlousse M.D."/>
        </authorList>
    </citation>
    <scope>NUCLEOTIDE SEQUENCE [LARGE SCALE GENOMIC DNA]</scope>
    <source>
        <strain evidence="3">TGE-P1</strain>
    </source>
</reference>
<sequence>MQTVEERVSRLEKLLEDFIISVGIEFNKLYNSQMRTEAELREFKEEMRKFREESERDRKALHEEMREFKEEMRKFREESERDRKALHEEMREFKEEMRKFREESERDRKALHEEMREFKEEMREFKEEMKEFKRRQEEENKRKNKEWSELAKKMGTLYEDLIAPAIRPVLKKYFNCEVILEGQRMFRRKDGEDYEVDAIAACEDKVFMIEVRATPRINYVDEIKEKAQRFFEFFPEFKGKKLHIILGSITFPENIIKYSSKQGIYVMGWREWEYMDILNFEEVKEV</sequence>
<dbReference type="RefSeq" id="WP_059176697.1">
    <property type="nucleotide sequence ID" value="NZ_BCNO01000002.1"/>
</dbReference>
<dbReference type="SUPFAM" id="SSF52980">
    <property type="entry name" value="Restriction endonuclease-like"/>
    <property type="match status" value="1"/>
</dbReference>
<evidence type="ECO:0000256" key="1">
    <source>
        <dbReference type="SAM" id="Coils"/>
    </source>
</evidence>
<organism evidence="2 3">
    <name type="scientific">Thermodesulfovibrio aggregans</name>
    <dbReference type="NCBI Taxonomy" id="86166"/>
    <lineage>
        <taxon>Bacteria</taxon>
        <taxon>Pseudomonadati</taxon>
        <taxon>Nitrospirota</taxon>
        <taxon>Thermodesulfovibrionia</taxon>
        <taxon>Thermodesulfovibrionales</taxon>
        <taxon>Thermodesulfovibrionaceae</taxon>
        <taxon>Thermodesulfovibrio</taxon>
    </lineage>
</organism>
<dbReference type="Gene3D" id="1.20.1270.60">
    <property type="entry name" value="Arfaptin homology (AH) domain/BAR domain"/>
    <property type="match status" value="1"/>
</dbReference>
<accession>A0A0U9HSY9</accession>
<dbReference type="STRING" id="86166.TAGGR_2139"/>
<feature type="coiled-coil region" evidence="1">
    <location>
        <begin position="33"/>
        <end position="153"/>
    </location>
</feature>
<protein>
    <recommendedName>
        <fullName evidence="4">DUF3782 domain-containing protein</fullName>
    </recommendedName>
</protein>
<dbReference type="AlphaFoldDB" id="A0A0U9HSY9"/>
<gene>
    <name evidence="2" type="ORF">TAGGR_2139</name>
</gene>
<comment type="caution">
    <text evidence="2">The sequence shown here is derived from an EMBL/GenBank/DDBJ whole genome shotgun (WGS) entry which is preliminary data.</text>
</comment>
<keyword evidence="3" id="KW-1185">Reference proteome</keyword>
<keyword evidence="1" id="KW-0175">Coiled coil</keyword>
<name>A0A0U9HSY9_9BACT</name>
<evidence type="ECO:0000313" key="3">
    <source>
        <dbReference type="Proteomes" id="UP000054976"/>
    </source>
</evidence>
<dbReference type="PANTHER" id="PTHR38753">
    <property type="entry name" value="SLR1441 PROTEIN"/>
    <property type="match status" value="1"/>
</dbReference>
<dbReference type="EMBL" id="BCNO01000002">
    <property type="protein sequence ID" value="GAQ95250.1"/>
    <property type="molecule type" value="Genomic_DNA"/>
</dbReference>